<reference evidence="2" key="1">
    <citation type="submission" date="2015-06" db="EMBL/GenBank/DDBJ databases">
        <authorList>
            <person name="Joergensen T."/>
        </authorList>
    </citation>
    <scope>NUCLEOTIDE SEQUENCE</scope>
    <source>
        <strain evidence="2">RGFK1159</strain>
    </source>
</reference>
<sequence length="90" mass="9613">MHRNAAGQQSKIQDPSFTAGDLRAGQRVLGVAESGLRVAVLAARTEGWSWDRIGAVLGLPGETSRRRWGKVPPDVKRPTTPPEAQGSSLP</sequence>
<accession>A0A0H5Q3F2</accession>
<dbReference type="EMBL" id="LN853736">
    <property type="protein sequence ID" value="CRY96591.1"/>
    <property type="molecule type" value="Genomic_DNA"/>
</dbReference>
<organism evidence="2">
    <name type="scientific">uncultured prokaryote</name>
    <dbReference type="NCBI Taxonomy" id="198431"/>
    <lineage>
        <taxon>unclassified sequences</taxon>
        <taxon>environmental samples</taxon>
    </lineage>
</organism>
<protein>
    <submittedName>
        <fullName evidence="2">Uncharacterized protein</fullName>
    </submittedName>
</protein>
<feature type="region of interest" description="Disordered" evidence="1">
    <location>
        <begin position="61"/>
        <end position="90"/>
    </location>
</feature>
<evidence type="ECO:0000313" key="2">
    <source>
        <dbReference type="EMBL" id="CRY96591.1"/>
    </source>
</evidence>
<dbReference type="AlphaFoldDB" id="A0A0H5Q3F2"/>
<evidence type="ECO:0000256" key="1">
    <source>
        <dbReference type="SAM" id="MobiDB-lite"/>
    </source>
</evidence>
<name>A0A0H5Q3F2_9ZZZZ</name>
<reference evidence="2" key="2">
    <citation type="submission" date="2015-07" db="EMBL/GenBank/DDBJ databases">
        <title>Plasmids, circular viruses and viroids from rat gut.</title>
        <authorList>
            <person name="Jorgensen T.J."/>
            <person name="Hansen M.A."/>
            <person name="Xu Z."/>
            <person name="Tabak M.A."/>
            <person name="Sorensen S.J."/>
            <person name="Hansen L.H."/>
        </authorList>
    </citation>
    <scope>NUCLEOTIDE SEQUENCE</scope>
    <source>
        <strain evidence="2">RGFK1159</strain>
    </source>
</reference>
<proteinExistence type="predicted"/>